<organism evidence="7 8">
    <name type="scientific">Parabacteroides segnis</name>
    <dbReference type="NCBI Taxonomy" id="2763058"/>
    <lineage>
        <taxon>Bacteria</taxon>
        <taxon>Pseudomonadati</taxon>
        <taxon>Bacteroidota</taxon>
        <taxon>Bacteroidia</taxon>
        <taxon>Bacteroidales</taxon>
        <taxon>Tannerellaceae</taxon>
        <taxon>Parabacteroides</taxon>
    </lineage>
</organism>
<dbReference type="Pfam" id="PF04542">
    <property type="entry name" value="Sigma70_r2"/>
    <property type="match status" value="1"/>
</dbReference>
<evidence type="ECO:0000313" key="8">
    <source>
        <dbReference type="Proteomes" id="UP000644010"/>
    </source>
</evidence>
<evidence type="ECO:0000313" key="7">
    <source>
        <dbReference type="EMBL" id="MBC5641450.1"/>
    </source>
</evidence>
<reference evidence="7 8" key="1">
    <citation type="submission" date="2020-08" db="EMBL/GenBank/DDBJ databases">
        <title>Genome public.</title>
        <authorList>
            <person name="Liu C."/>
            <person name="Sun Q."/>
        </authorList>
    </citation>
    <scope>NUCLEOTIDE SEQUENCE [LARGE SCALE GENOMIC DNA]</scope>
    <source>
        <strain evidence="7 8">BX2</strain>
    </source>
</reference>
<dbReference type="InterPro" id="IPR014327">
    <property type="entry name" value="RNA_pol_sigma70_bacteroid"/>
</dbReference>
<dbReference type="NCBIfam" id="TIGR02937">
    <property type="entry name" value="sigma70-ECF"/>
    <property type="match status" value="1"/>
</dbReference>
<dbReference type="InterPro" id="IPR013249">
    <property type="entry name" value="RNA_pol_sigma70_r4_t2"/>
</dbReference>
<dbReference type="InterPro" id="IPR013324">
    <property type="entry name" value="RNA_pol_sigma_r3/r4-like"/>
</dbReference>
<dbReference type="SUPFAM" id="SSF88659">
    <property type="entry name" value="Sigma3 and sigma4 domains of RNA polymerase sigma factors"/>
    <property type="match status" value="1"/>
</dbReference>
<keyword evidence="2" id="KW-0805">Transcription regulation</keyword>
<dbReference type="SUPFAM" id="SSF88946">
    <property type="entry name" value="Sigma2 domain of RNA polymerase sigma factors"/>
    <property type="match status" value="1"/>
</dbReference>
<proteinExistence type="inferred from homology"/>
<feature type="domain" description="RNA polymerase sigma-70 region 2" evidence="5">
    <location>
        <begin position="19"/>
        <end position="82"/>
    </location>
</feature>
<comment type="caution">
    <text evidence="7">The sequence shown here is derived from an EMBL/GenBank/DDBJ whole genome shotgun (WGS) entry which is preliminary data.</text>
</comment>
<dbReference type="InterPro" id="IPR007627">
    <property type="entry name" value="RNA_pol_sigma70_r2"/>
</dbReference>
<dbReference type="EMBL" id="JACOOI010000001">
    <property type="protein sequence ID" value="MBC5641450.1"/>
    <property type="molecule type" value="Genomic_DNA"/>
</dbReference>
<keyword evidence="8" id="KW-1185">Reference proteome</keyword>
<evidence type="ECO:0000256" key="4">
    <source>
        <dbReference type="ARBA" id="ARBA00023163"/>
    </source>
</evidence>
<dbReference type="Proteomes" id="UP000644010">
    <property type="component" value="Unassembled WGS sequence"/>
</dbReference>
<dbReference type="PANTHER" id="PTHR43133:SF46">
    <property type="entry name" value="RNA POLYMERASE SIGMA-70 FACTOR ECF SUBFAMILY"/>
    <property type="match status" value="1"/>
</dbReference>
<protein>
    <submittedName>
        <fullName evidence="7">RNA polymerase sigma-70 factor</fullName>
    </submittedName>
</protein>
<evidence type="ECO:0000256" key="1">
    <source>
        <dbReference type="ARBA" id="ARBA00010641"/>
    </source>
</evidence>
<dbReference type="InterPro" id="IPR036388">
    <property type="entry name" value="WH-like_DNA-bd_sf"/>
</dbReference>
<dbReference type="RefSeq" id="WP_186957936.1">
    <property type="nucleotide sequence ID" value="NZ_JACOOI010000001.1"/>
</dbReference>
<dbReference type="Gene3D" id="1.10.10.10">
    <property type="entry name" value="Winged helix-like DNA-binding domain superfamily/Winged helix DNA-binding domain"/>
    <property type="match status" value="1"/>
</dbReference>
<gene>
    <name evidence="7" type="ORF">H8S77_00915</name>
</gene>
<feature type="domain" description="RNA polymerase sigma factor 70 region 4 type 2" evidence="6">
    <location>
        <begin position="124"/>
        <end position="175"/>
    </location>
</feature>
<dbReference type="InterPro" id="IPR014284">
    <property type="entry name" value="RNA_pol_sigma-70_dom"/>
</dbReference>
<keyword evidence="4" id="KW-0804">Transcription</keyword>
<name>A0ABR7DVA0_9BACT</name>
<comment type="similarity">
    <text evidence="1">Belongs to the sigma-70 factor family. ECF subfamily.</text>
</comment>
<keyword evidence="3" id="KW-0731">Sigma factor</keyword>
<evidence type="ECO:0000259" key="6">
    <source>
        <dbReference type="Pfam" id="PF08281"/>
    </source>
</evidence>
<dbReference type="PANTHER" id="PTHR43133">
    <property type="entry name" value="RNA POLYMERASE ECF-TYPE SIGMA FACTO"/>
    <property type="match status" value="1"/>
</dbReference>
<evidence type="ECO:0000256" key="2">
    <source>
        <dbReference type="ARBA" id="ARBA00023015"/>
    </source>
</evidence>
<dbReference type="InterPro" id="IPR013325">
    <property type="entry name" value="RNA_pol_sigma_r2"/>
</dbReference>
<dbReference type="Gene3D" id="1.10.1740.10">
    <property type="match status" value="1"/>
</dbReference>
<dbReference type="CDD" id="cd06171">
    <property type="entry name" value="Sigma70_r4"/>
    <property type="match status" value="1"/>
</dbReference>
<evidence type="ECO:0000256" key="3">
    <source>
        <dbReference type="ARBA" id="ARBA00023082"/>
    </source>
</evidence>
<evidence type="ECO:0000259" key="5">
    <source>
        <dbReference type="Pfam" id="PF04542"/>
    </source>
</evidence>
<dbReference type="InterPro" id="IPR039425">
    <property type="entry name" value="RNA_pol_sigma-70-like"/>
</dbReference>
<dbReference type="Pfam" id="PF08281">
    <property type="entry name" value="Sigma70_r4_2"/>
    <property type="match status" value="1"/>
</dbReference>
<accession>A0ABR7DVA0</accession>
<sequence length="192" mass="22685">MKIKAFPEQEKKIRFEDVYLSYFSKMKYFAKEYVISEEDAENIVQDVFVELWENKEMLNMHMNLIAYLFTTIKNKCLNHLRHKLVVQETANKLQEEYTISLRMNLDSLETFDNNLFSDQDIEKLISRALDALPEKCRAIFIMSKIEGKKHNEIAQELNISINTVGSQIGIAYKKLRTELKDYLPILLFLFSL</sequence>
<dbReference type="NCBIfam" id="TIGR02985">
    <property type="entry name" value="Sig70_bacteroi1"/>
    <property type="match status" value="1"/>
</dbReference>